<evidence type="ECO:0000259" key="4">
    <source>
        <dbReference type="Pfam" id="PF20906"/>
    </source>
</evidence>
<keyword evidence="6" id="KW-1185">Reference proteome</keyword>
<organism evidence="5 6">
    <name type="scientific">Phlyctema vagabunda</name>
    <dbReference type="NCBI Taxonomy" id="108571"/>
    <lineage>
        <taxon>Eukaryota</taxon>
        <taxon>Fungi</taxon>
        <taxon>Dikarya</taxon>
        <taxon>Ascomycota</taxon>
        <taxon>Pezizomycotina</taxon>
        <taxon>Leotiomycetes</taxon>
        <taxon>Helotiales</taxon>
        <taxon>Dermateaceae</taxon>
        <taxon>Phlyctema</taxon>
    </lineage>
</organism>
<dbReference type="Gene3D" id="2.40.390.10">
    <property type="entry name" value="CV3147-like"/>
    <property type="match status" value="1"/>
</dbReference>
<dbReference type="EMBL" id="JBFCZG010000009">
    <property type="protein sequence ID" value="KAL3418384.1"/>
    <property type="molecule type" value="Genomic_DNA"/>
</dbReference>
<proteinExistence type="predicted"/>
<name>A0ABR4P4Z5_9HELO</name>
<dbReference type="Pfam" id="PF01968">
    <property type="entry name" value="Hydantoinase_A"/>
    <property type="match status" value="1"/>
</dbReference>
<dbReference type="InterPro" id="IPR024071">
    <property type="entry name" value="S-Me-THD_C_sf"/>
</dbReference>
<dbReference type="Pfam" id="PF05378">
    <property type="entry name" value="Hydant_A_N"/>
    <property type="match status" value="1"/>
</dbReference>
<dbReference type="InterPro" id="IPR045079">
    <property type="entry name" value="Oxoprolinase-like"/>
</dbReference>
<dbReference type="SUPFAM" id="SSF160991">
    <property type="entry name" value="CV3147-like"/>
    <property type="match status" value="1"/>
</dbReference>
<dbReference type="Proteomes" id="UP001629113">
    <property type="component" value="Unassembled WGS sequence"/>
</dbReference>
<feature type="domain" description="S-Me-THD N-terminal" evidence="3">
    <location>
        <begin position="588"/>
        <end position="748"/>
    </location>
</feature>
<reference evidence="5 6" key="1">
    <citation type="submission" date="2024-06" db="EMBL/GenBank/DDBJ databases">
        <title>Complete genome of Phlyctema vagabunda strain 19-DSS-EL-015.</title>
        <authorList>
            <person name="Fiorenzani C."/>
        </authorList>
    </citation>
    <scope>NUCLEOTIDE SEQUENCE [LARGE SCALE GENOMIC DNA]</scope>
    <source>
        <strain evidence="5 6">19-DSS-EL-015</strain>
    </source>
</reference>
<dbReference type="SUPFAM" id="SSF53067">
    <property type="entry name" value="Actin-like ATPase domain"/>
    <property type="match status" value="2"/>
</dbReference>
<dbReference type="InterPro" id="IPR043129">
    <property type="entry name" value="ATPase_NBD"/>
</dbReference>
<feature type="domain" description="S-Me-THD-like C-terminal" evidence="4">
    <location>
        <begin position="755"/>
        <end position="961"/>
    </location>
</feature>
<sequence length="979" mass="103889">MGKYIIGVDVGGTNTDAALLDLTKDGADAVISSHKATTGTDVTTGIEEAIRALVTSANIPLEEVASLMIGTTHFINAVVEGDASRLEPVAVLRLAAGNFTTATPPFVDFPPVLERIMNGHAAFISGGIQVDGSLIGKIKEDEVLDQARIIQEKGIRNIAVVGVYSPTDESYKQEDTVRDLLKKNLSEDVNVVCSREIAGIGLLARENATILNASIFRFANRTILGFKRAMSRLTLRCPLYLTSNAGQLLSSSEAMKYPVQVFSSGATNSIRGAAFISKSVDGNTRYVVDIGGTTTEVGCLLPSGFPRLASAFTEIARVRVNFAMPQVESIGLGGGSLVHHSDTKITIGPDSVGQALVSKAVCFGGDVLTATDILVSSGEASIGSRKPEVESSEIDAAKARIKKMLEDCIDRMKTSADLCHVLLVGGGSFLCPSALAGVAVIERPKHSEVANAIGAAVAEVGAAVEMIVDAEKKTDSLAILKEKAIAQAVSKGAKKDSIRIIEEEVAGLAYIDAKCKISVKVAGPLDYEQILNAAKTESEEDLAEGESYHERKEWKYDDSAAAPEARIVDFSTYTPNIGANRVWHISETDLYFLSIGCYIIGCAGGGTTYSKYLETRQLLRSGETMTIVDINDLPPDTHCPPLSGVGSPAVGAERPGGNAVLHALQTMEDHLKIKYGAMLSVEIGGGNGMEPLVWGSSKFYNLPTVDGDLMGRAFPSFEKITPFISAENINDLLPCCLSDGDGTNIIMTTSKDPGSVDKVLRAAVVTMGSAAGGVSRPLTGTQLRSVAIPKTHSLAWRLGRAVAIARSRATISTVSDDIIQEFGGSQSAGKIFAGKIVGVGQKLYKGHSYGNLVIQKLADYEREAGEATEDGIEQLSIPFMNENLVVEASYTSGEKKIIATVPDLIMVIDTLTGEAVGVPEYRYGLKVMVIVASAHPLWTSTKRALEIGGPTAFGYDLEFKPFGTFTEVKSVIDEYAPKQ</sequence>
<feature type="domain" description="Hydantoinase/oxoprolinase N-terminal" evidence="2">
    <location>
        <begin position="6"/>
        <end position="183"/>
    </location>
</feature>
<dbReference type="PANTHER" id="PTHR11365">
    <property type="entry name" value="5-OXOPROLINASE RELATED"/>
    <property type="match status" value="1"/>
</dbReference>
<comment type="caution">
    <text evidence="5">The sequence shown here is derived from an EMBL/GenBank/DDBJ whole genome shotgun (WGS) entry which is preliminary data.</text>
</comment>
<dbReference type="Gene3D" id="3.30.420.40">
    <property type="match status" value="1"/>
</dbReference>
<dbReference type="InterPro" id="IPR002821">
    <property type="entry name" value="Hydantoinase_A"/>
</dbReference>
<evidence type="ECO:0000259" key="3">
    <source>
        <dbReference type="Pfam" id="PF06032"/>
    </source>
</evidence>
<evidence type="ECO:0000259" key="1">
    <source>
        <dbReference type="Pfam" id="PF01968"/>
    </source>
</evidence>
<dbReference type="PANTHER" id="PTHR11365:SF10">
    <property type="entry name" value="HYDANTOINASE_OXOPROLINASE"/>
    <property type="match status" value="1"/>
</dbReference>
<dbReference type="InterPro" id="IPR027479">
    <property type="entry name" value="S-Me-THD_N_sf"/>
</dbReference>
<evidence type="ECO:0000313" key="6">
    <source>
        <dbReference type="Proteomes" id="UP001629113"/>
    </source>
</evidence>
<dbReference type="InterPro" id="IPR048350">
    <property type="entry name" value="S-Me-THD-like_C"/>
</dbReference>
<feature type="domain" description="Hydantoinase A/oxoprolinase" evidence="1">
    <location>
        <begin position="205"/>
        <end position="377"/>
    </location>
</feature>
<dbReference type="InterPro" id="IPR008040">
    <property type="entry name" value="Hydant_A_N"/>
</dbReference>
<dbReference type="Pfam" id="PF06032">
    <property type="entry name" value="S-Me-THD_N"/>
    <property type="match status" value="1"/>
</dbReference>
<protein>
    <submittedName>
        <fullName evidence="5">Hydantoinase</fullName>
    </submittedName>
</protein>
<dbReference type="Pfam" id="PF20906">
    <property type="entry name" value="S-Me-THD_C"/>
    <property type="match status" value="1"/>
</dbReference>
<evidence type="ECO:0000259" key="2">
    <source>
        <dbReference type="Pfam" id="PF05378"/>
    </source>
</evidence>
<accession>A0ABR4P4Z5</accession>
<dbReference type="InterPro" id="IPR010318">
    <property type="entry name" value="S-Me-THD_N"/>
</dbReference>
<evidence type="ECO:0000313" key="5">
    <source>
        <dbReference type="EMBL" id="KAL3418384.1"/>
    </source>
</evidence>
<gene>
    <name evidence="5" type="ORF">PVAG01_10100</name>
</gene>
<dbReference type="Gene3D" id="3.40.1610.10">
    <property type="entry name" value="CV3147-like domain"/>
    <property type="match status" value="1"/>
</dbReference>